<dbReference type="RefSeq" id="WP_006875155.1">
    <property type="nucleotide sequence ID" value="NZ_DS544183.1"/>
</dbReference>
<name>B0PAR0_9FIRM</name>
<reference evidence="1" key="1">
    <citation type="submission" date="2007-11" db="EMBL/GenBank/DDBJ databases">
        <authorList>
            <person name="Fulton L."/>
            <person name="Clifton S."/>
            <person name="Fulton B."/>
            <person name="Xu J."/>
            <person name="Minx P."/>
            <person name="Pepin K.H."/>
            <person name="Johnson M."/>
            <person name="Thiruvilangam P."/>
            <person name="Bhonagiri V."/>
            <person name="Nash W.E."/>
            <person name="Mardis E.R."/>
            <person name="Wilson R.K."/>
        </authorList>
    </citation>
    <scope>NUCLEOTIDE SEQUENCE [LARGE SCALE GENOMIC DNA]</scope>
    <source>
        <strain evidence="1">DSM 17241</strain>
    </source>
</reference>
<dbReference type="AlphaFoldDB" id="B0PAR0"/>
<organism evidence="1 2">
    <name type="scientific">Anaerotruncus colihominis DSM 17241</name>
    <dbReference type="NCBI Taxonomy" id="445972"/>
    <lineage>
        <taxon>Bacteria</taxon>
        <taxon>Bacillati</taxon>
        <taxon>Bacillota</taxon>
        <taxon>Clostridia</taxon>
        <taxon>Eubacteriales</taxon>
        <taxon>Oscillospiraceae</taxon>
        <taxon>Anaerotruncus</taxon>
    </lineage>
</organism>
<evidence type="ECO:0000313" key="1">
    <source>
        <dbReference type="EMBL" id="EDS11240.1"/>
    </source>
</evidence>
<gene>
    <name evidence="1" type="ORF">ANACOL_01860</name>
</gene>
<dbReference type="Proteomes" id="UP000003803">
    <property type="component" value="Unassembled WGS sequence"/>
</dbReference>
<keyword evidence="2" id="KW-1185">Reference proteome</keyword>
<protein>
    <submittedName>
        <fullName evidence="1">Uncharacterized protein</fullName>
    </submittedName>
</protein>
<sequence>MDIINRLEEIQMQLRGLSGICSVMADAILEGPNIPDKGCGNGLWLIASVLDKHQKNMEEVIDVLHQQNREGAA</sequence>
<reference evidence="1" key="2">
    <citation type="submission" date="2013-09" db="EMBL/GenBank/DDBJ databases">
        <title>Draft genome sequence of Anaerotruncus colihominis(DSM 17241).</title>
        <authorList>
            <person name="Sudarsanam P."/>
            <person name="Ley R."/>
            <person name="Guruge J."/>
            <person name="Turnbaugh P.J."/>
            <person name="Mahowald M."/>
            <person name="Liep D."/>
            <person name="Gordon J."/>
        </authorList>
    </citation>
    <scope>NUCLEOTIDE SEQUENCE</scope>
    <source>
        <strain evidence="1">DSM 17241</strain>
    </source>
</reference>
<proteinExistence type="predicted"/>
<dbReference type="EMBL" id="ABGD02000014">
    <property type="protein sequence ID" value="EDS11240.1"/>
    <property type="molecule type" value="Genomic_DNA"/>
</dbReference>
<dbReference type="HOGENOM" id="CLU_2696420_0_0_9"/>
<evidence type="ECO:0000313" key="2">
    <source>
        <dbReference type="Proteomes" id="UP000003803"/>
    </source>
</evidence>
<accession>B0PAR0</accession>
<comment type="caution">
    <text evidence="1">The sequence shown here is derived from an EMBL/GenBank/DDBJ whole genome shotgun (WGS) entry which is preliminary data.</text>
</comment>